<dbReference type="PROSITE" id="PS00301">
    <property type="entry name" value="G_TR_1"/>
    <property type="match status" value="1"/>
</dbReference>
<keyword evidence="12" id="KW-1185">Reference proteome</keyword>
<evidence type="ECO:0000256" key="7">
    <source>
        <dbReference type="ARBA" id="ARBA00025017"/>
    </source>
</evidence>
<evidence type="ECO:0000313" key="11">
    <source>
        <dbReference type="EMBL" id="OSQ39382.1"/>
    </source>
</evidence>
<dbReference type="InterPro" id="IPR005225">
    <property type="entry name" value="Small_GTP-bd"/>
</dbReference>
<dbReference type="PANTHER" id="PTHR43556">
    <property type="entry name" value="PEPTIDE CHAIN RELEASE FACTOR RF3"/>
    <property type="match status" value="1"/>
</dbReference>
<dbReference type="InterPro" id="IPR041732">
    <property type="entry name" value="RF3_GTP-bd"/>
</dbReference>
<feature type="binding site" evidence="9">
    <location>
        <begin position="140"/>
        <end position="143"/>
    </location>
    <ligand>
        <name>GTP</name>
        <dbReference type="ChEBI" id="CHEBI:37565"/>
    </ligand>
</feature>
<dbReference type="NCBIfam" id="TIGR00503">
    <property type="entry name" value="prfC"/>
    <property type="match status" value="1"/>
</dbReference>
<keyword evidence="5 9" id="KW-0648">Protein biosynthesis</keyword>
<comment type="similarity">
    <text evidence="2 9">Belongs to the TRAFAC class translation factor GTPase superfamily. Classic translation factor GTPase family. PrfC subfamily.</text>
</comment>
<dbReference type="PANTHER" id="PTHR43556:SF2">
    <property type="entry name" value="PEPTIDE CHAIN RELEASE FACTOR RF3"/>
    <property type="match status" value="1"/>
</dbReference>
<accession>A0A1Y2L3H3</accession>
<dbReference type="GO" id="GO:0016149">
    <property type="term" value="F:translation release factor activity, codon specific"/>
    <property type="evidence" value="ECO:0007669"/>
    <property type="project" value="UniProtKB-UniRule"/>
</dbReference>
<dbReference type="PRINTS" id="PR00315">
    <property type="entry name" value="ELONGATNFCT"/>
</dbReference>
<evidence type="ECO:0000256" key="2">
    <source>
        <dbReference type="ARBA" id="ARBA00009978"/>
    </source>
</evidence>
<dbReference type="InterPro" id="IPR031157">
    <property type="entry name" value="G_TR_CS"/>
</dbReference>
<dbReference type="InterPro" id="IPR004548">
    <property type="entry name" value="PrfC"/>
</dbReference>
<dbReference type="InterPro" id="IPR000795">
    <property type="entry name" value="T_Tr_GTP-bd_dom"/>
</dbReference>
<dbReference type="GO" id="GO:0016150">
    <property type="term" value="F:translation release factor activity, codon nonspecific"/>
    <property type="evidence" value="ECO:0007669"/>
    <property type="project" value="TreeGrafter"/>
</dbReference>
<dbReference type="SUPFAM" id="SSF50447">
    <property type="entry name" value="Translation proteins"/>
    <property type="match status" value="1"/>
</dbReference>
<dbReference type="HAMAP" id="MF_00072">
    <property type="entry name" value="Rel_fac_3"/>
    <property type="match status" value="1"/>
</dbReference>
<dbReference type="FunFam" id="2.40.30.10:FF:000040">
    <property type="entry name" value="Peptide chain release factor 3"/>
    <property type="match status" value="1"/>
</dbReference>
<evidence type="ECO:0000256" key="8">
    <source>
        <dbReference type="ARBA" id="ARBA00073639"/>
    </source>
</evidence>
<keyword evidence="6 9" id="KW-0342">GTP-binding</keyword>
<evidence type="ECO:0000256" key="3">
    <source>
        <dbReference type="ARBA" id="ARBA00022490"/>
    </source>
</evidence>
<dbReference type="PROSITE" id="PS51722">
    <property type="entry name" value="G_TR_2"/>
    <property type="match status" value="1"/>
</dbReference>
<evidence type="ECO:0000256" key="1">
    <source>
        <dbReference type="ARBA" id="ARBA00004496"/>
    </source>
</evidence>
<dbReference type="InterPro" id="IPR009000">
    <property type="entry name" value="Transl_B-barrel_sf"/>
</dbReference>
<dbReference type="FunFam" id="3.40.50.300:FF:000542">
    <property type="entry name" value="Peptide chain release factor 3"/>
    <property type="match status" value="1"/>
</dbReference>
<reference evidence="11 12" key="1">
    <citation type="submission" date="2014-03" db="EMBL/GenBank/DDBJ databases">
        <title>The draft genome sequence of Thalassospira mesophila JCM 18969.</title>
        <authorList>
            <person name="Lai Q."/>
            <person name="Shao Z."/>
        </authorList>
    </citation>
    <scope>NUCLEOTIDE SEQUENCE [LARGE SCALE GENOMIC DNA]</scope>
    <source>
        <strain evidence="11 12">JCM 18969</strain>
    </source>
</reference>
<dbReference type="SUPFAM" id="SSF54980">
    <property type="entry name" value="EF-G C-terminal domain-like"/>
    <property type="match status" value="1"/>
</dbReference>
<keyword evidence="3 9" id="KW-0963">Cytoplasm</keyword>
<dbReference type="GO" id="GO:0006449">
    <property type="term" value="P:regulation of translational termination"/>
    <property type="evidence" value="ECO:0007669"/>
    <property type="project" value="UniProtKB-UniRule"/>
</dbReference>
<dbReference type="NCBIfam" id="TIGR00231">
    <property type="entry name" value="small_GTP"/>
    <property type="match status" value="1"/>
</dbReference>
<dbReference type="InterPro" id="IPR032090">
    <property type="entry name" value="RF3_C"/>
</dbReference>
<keyword evidence="4 9" id="KW-0547">Nucleotide-binding</keyword>
<evidence type="ECO:0000256" key="4">
    <source>
        <dbReference type="ARBA" id="ARBA00022741"/>
    </source>
</evidence>
<dbReference type="GO" id="GO:0003924">
    <property type="term" value="F:GTPase activity"/>
    <property type="evidence" value="ECO:0007669"/>
    <property type="project" value="InterPro"/>
</dbReference>
<dbReference type="OrthoDB" id="9802948at2"/>
<evidence type="ECO:0000259" key="10">
    <source>
        <dbReference type="PROSITE" id="PS51722"/>
    </source>
</evidence>
<comment type="subcellular location">
    <subcellularLocation>
        <location evidence="1 9">Cytoplasm</location>
    </subcellularLocation>
</comment>
<dbReference type="Gene3D" id="2.40.30.10">
    <property type="entry name" value="Translation factors"/>
    <property type="match status" value="1"/>
</dbReference>
<dbReference type="Pfam" id="PF16658">
    <property type="entry name" value="RF3_C"/>
    <property type="match status" value="1"/>
</dbReference>
<dbReference type="FunFam" id="3.30.70.3280:FF:000001">
    <property type="entry name" value="Peptide chain release factor 3"/>
    <property type="match status" value="1"/>
</dbReference>
<feature type="binding site" evidence="9">
    <location>
        <begin position="18"/>
        <end position="25"/>
    </location>
    <ligand>
        <name>GTP</name>
        <dbReference type="ChEBI" id="CHEBI:37565"/>
    </ligand>
</feature>
<dbReference type="InterPro" id="IPR038467">
    <property type="entry name" value="RF3_dom_3_sf"/>
</dbReference>
<dbReference type="STRING" id="1293891.TMES_04745"/>
<dbReference type="Proteomes" id="UP000193391">
    <property type="component" value="Unassembled WGS sequence"/>
</dbReference>
<comment type="function">
    <text evidence="7 9">Increases the formation of ribosomal termination complexes and stimulates activities of RF-1 and RF-2. It binds guanine nucleotides and has strong preference for UGA stop codons. It may interact directly with the ribosome. The stimulation of RF-1 and RF-2 is significantly reduced by GTP and GDP, but not by GMP.</text>
</comment>
<dbReference type="CDD" id="cd16259">
    <property type="entry name" value="RF3_III"/>
    <property type="match status" value="1"/>
</dbReference>
<name>A0A1Y2L3H3_9PROT</name>
<dbReference type="Gene3D" id="3.30.70.3280">
    <property type="entry name" value="Peptide chain release factor 3, domain III"/>
    <property type="match status" value="1"/>
</dbReference>
<dbReference type="GO" id="GO:0005829">
    <property type="term" value="C:cytosol"/>
    <property type="evidence" value="ECO:0007669"/>
    <property type="project" value="TreeGrafter"/>
</dbReference>
<dbReference type="Pfam" id="PF00009">
    <property type="entry name" value="GTP_EFTU"/>
    <property type="match status" value="1"/>
</dbReference>
<evidence type="ECO:0000256" key="5">
    <source>
        <dbReference type="ARBA" id="ARBA00022917"/>
    </source>
</evidence>
<proteinExistence type="inferred from homology"/>
<dbReference type="CDD" id="cd04169">
    <property type="entry name" value="RF3"/>
    <property type="match status" value="1"/>
</dbReference>
<evidence type="ECO:0000256" key="6">
    <source>
        <dbReference type="ARBA" id="ARBA00023134"/>
    </source>
</evidence>
<dbReference type="Pfam" id="PF22042">
    <property type="entry name" value="EF-G_D2"/>
    <property type="match status" value="1"/>
</dbReference>
<dbReference type="NCBIfam" id="NF001964">
    <property type="entry name" value="PRK00741.1"/>
    <property type="match status" value="1"/>
</dbReference>
<feature type="binding site" evidence="9">
    <location>
        <begin position="86"/>
        <end position="90"/>
    </location>
    <ligand>
        <name>GTP</name>
        <dbReference type="ChEBI" id="CHEBI:37565"/>
    </ligand>
</feature>
<dbReference type="AlphaFoldDB" id="A0A1Y2L3H3"/>
<gene>
    <name evidence="9 11" type="primary">prfC</name>
    <name evidence="11" type="ORF">TMES_04745</name>
</gene>
<dbReference type="SUPFAM" id="SSF52540">
    <property type="entry name" value="P-loop containing nucleoside triphosphate hydrolases"/>
    <property type="match status" value="1"/>
</dbReference>
<dbReference type="InterPro" id="IPR027417">
    <property type="entry name" value="P-loop_NTPase"/>
</dbReference>
<dbReference type="InterPro" id="IPR053905">
    <property type="entry name" value="EF-G-like_DII"/>
</dbReference>
<dbReference type="Gene3D" id="3.40.50.300">
    <property type="entry name" value="P-loop containing nucleotide triphosphate hydrolases"/>
    <property type="match status" value="1"/>
</dbReference>
<organism evidence="11 12">
    <name type="scientific">Thalassospira mesophila</name>
    <dbReference type="NCBI Taxonomy" id="1293891"/>
    <lineage>
        <taxon>Bacteria</taxon>
        <taxon>Pseudomonadati</taxon>
        <taxon>Pseudomonadota</taxon>
        <taxon>Alphaproteobacteria</taxon>
        <taxon>Rhodospirillales</taxon>
        <taxon>Thalassospiraceae</taxon>
        <taxon>Thalassospira</taxon>
    </lineage>
</organism>
<sequence>MSSIDHQVSRRRTFAIISHPDAGKTTLTEKLLLFGGAIQMAGAVKAKKEQRGARSDFMKIEQDRGISVSSAVMTFEFEDNIFNLLDTPGHEDFSEDTYRVLTAVDSAVMVIDAAKGIEAQTRKLFEVCRLRDVPITTFINKLDRETRDFFELLDQIEQDLALDVTPVTWPIGSGRDFRGCFDLVNDQVLFMEKGGNVVKEAIQIKGLDDPKLDELVPDYLVAQLREDVEMVRQMCPPFDIESYREGHLTPVFFGSAINNFGVRELLRGIAENAPTPRPQEAATRTVEASETKVSGFVFKVQANIDPNHRDRIAFIRLCSGHFRRGMKLKHVRAGKQMAVHNPMLFFANERDIAEEAWPGDIIGIPNHGTLRIGDTLTEGEDLRFRGVPAFAPELLQKVRLDDPLKGKHLQRALEQLAEEGASQVFKPMMGADWIVGVVGQLQFEVLKERISAEYGIKVHFEQTPAYAARWVMCDDPLELKKFRDTNQSALFEDHDKTLVFIARNAWHLETAQRDWPKCRFEATREQNMVVAG</sequence>
<dbReference type="InterPro" id="IPR035647">
    <property type="entry name" value="EFG_III/V"/>
</dbReference>
<evidence type="ECO:0000313" key="12">
    <source>
        <dbReference type="Proteomes" id="UP000193391"/>
    </source>
</evidence>
<dbReference type="GO" id="GO:0005525">
    <property type="term" value="F:GTP binding"/>
    <property type="evidence" value="ECO:0007669"/>
    <property type="project" value="UniProtKB-UniRule"/>
</dbReference>
<dbReference type="EMBL" id="JFKA01000002">
    <property type="protein sequence ID" value="OSQ39382.1"/>
    <property type="molecule type" value="Genomic_DNA"/>
</dbReference>
<feature type="domain" description="Tr-type G" evidence="10">
    <location>
        <begin position="9"/>
        <end position="277"/>
    </location>
</feature>
<dbReference type="RefSeq" id="WP_085580057.1">
    <property type="nucleotide sequence ID" value="NZ_JFKA01000002.1"/>
</dbReference>
<protein>
    <recommendedName>
        <fullName evidence="8 9">Peptide chain release factor 3</fullName>
        <shortName evidence="9">RF-3</shortName>
    </recommendedName>
</protein>
<dbReference type="GO" id="GO:0097216">
    <property type="term" value="F:guanosine tetraphosphate binding"/>
    <property type="evidence" value="ECO:0007669"/>
    <property type="project" value="UniProtKB-ARBA"/>
</dbReference>
<comment type="caution">
    <text evidence="11">The sequence shown here is derived from an EMBL/GenBank/DDBJ whole genome shotgun (WGS) entry which is preliminary data.</text>
</comment>
<evidence type="ECO:0000256" key="9">
    <source>
        <dbReference type="HAMAP-Rule" id="MF_00072"/>
    </source>
</evidence>